<evidence type="ECO:0000313" key="2">
    <source>
        <dbReference type="EMBL" id="KAG0260271.1"/>
    </source>
</evidence>
<dbReference type="EMBL" id="JAAAJB010000254">
    <property type="protein sequence ID" value="KAG0260271.1"/>
    <property type="molecule type" value="Genomic_DNA"/>
</dbReference>
<dbReference type="CDD" id="cd04301">
    <property type="entry name" value="NAT_SF"/>
    <property type="match status" value="1"/>
</dbReference>
<evidence type="ECO:0000313" key="3">
    <source>
        <dbReference type="Proteomes" id="UP000807716"/>
    </source>
</evidence>
<dbReference type="AlphaFoldDB" id="A0A9P6Q7N7"/>
<dbReference type="InterPro" id="IPR016181">
    <property type="entry name" value="Acyl_CoA_acyltransferase"/>
</dbReference>
<evidence type="ECO:0000259" key="1">
    <source>
        <dbReference type="PROSITE" id="PS51186"/>
    </source>
</evidence>
<dbReference type="Pfam" id="PF13508">
    <property type="entry name" value="Acetyltransf_7"/>
    <property type="match status" value="1"/>
</dbReference>
<name>A0A9P6Q7N7_9FUNG</name>
<dbReference type="PROSITE" id="PS51186">
    <property type="entry name" value="GNAT"/>
    <property type="match status" value="1"/>
</dbReference>
<reference evidence="2" key="1">
    <citation type="journal article" date="2020" name="Fungal Divers.">
        <title>Resolving the Mortierellaceae phylogeny through synthesis of multi-gene phylogenetics and phylogenomics.</title>
        <authorList>
            <person name="Vandepol N."/>
            <person name="Liber J."/>
            <person name="Desiro A."/>
            <person name="Na H."/>
            <person name="Kennedy M."/>
            <person name="Barry K."/>
            <person name="Grigoriev I.V."/>
            <person name="Miller A.N."/>
            <person name="O'Donnell K."/>
            <person name="Stajich J.E."/>
            <person name="Bonito G."/>
        </authorList>
    </citation>
    <scope>NUCLEOTIDE SEQUENCE</scope>
    <source>
        <strain evidence="2">BC1065</strain>
    </source>
</reference>
<dbReference type="InterPro" id="IPR000182">
    <property type="entry name" value="GNAT_dom"/>
</dbReference>
<feature type="domain" description="N-acetyltransferase" evidence="1">
    <location>
        <begin position="50"/>
        <end position="201"/>
    </location>
</feature>
<comment type="caution">
    <text evidence="2">The sequence shown here is derived from an EMBL/GenBank/DDBJ whole genome shotgun (WGS) entry which is preliminary data.</text>
</comment>
<dbReference type="GO" id="GO:0016747">
    <property type="term" value="F:acyltransferase activity, transferring groups other than amino-acyl groups"/>
    <property type="evidence" value="ECO:0007669"/>
    <property type="project" value="InterPro"/>
</dbReference>
<organism evidence="2 3">
    <name type="scientific">Actinomortierella ambigua</name>
    <dbReference type="NCBI Taxonomy" id="1343610"/>
    <lineage>
        <taxon>Eukaryota</taxon>
        <taxon>Fungi</taxon>
        <taxon>Fungi incertae sedis</taxon>
        <taxon>Mucoromycota</taxon>
        <taxon>Mortierellomycotina</taxon>
        <taxon>Mortierellomycetes</taxon>
        <taxon>Mortierellales</taxon>
        <taxon>Mortierellaceae</taxon>
        <taxon>Actinomortierella</taxon>
    </lineage>
</organism>
<protein>
    <recommendedName>
        <fullName evidence="1">N-acetyltransferase domain-containing protein</fullName>
    </recommendedName>
</protein>
<proteinExistence type="predicted"/>
<dbReference type="Proteomes" id="UP000807716">
    <property type="component" value="Unassembled WGS sequence"/>
</dbReference>
<keyword evidence="3" id="KW-1185">Reference proteome</keyword>
<dbReference type="Gene3D" id="3.40.630.30">
    <property type="match status" value="1"/>
</dbReference>
<dbReference type="SUPFAM" id="SSF55729">
    <property type="entry name" value="Acyl-CoA N-acyltransferases (Nat)"/>
    <property type="match status" value="1"/>
</dbReference>
<gene>
    <name evidence="2" type="ORF">DFQ27_003628</name>
</gene>
<sequence>MPGEKAPITVRVASEDDLKQLKQIHTVINKAYRSEGGWTTEAHLVKEERITLQELEATLLDTVNPVLLAYDSETNLPLGTLQIETYEHYPDFGVFTGNGHTNTYVDTVPKEKQAVLGLFSVHPEQQSRGIGRKLVEAALQHIESAMDRTHAMVYVIVQRPELISWYTRLGFIDHGEKMQFPDASRLKDPSIHFCVLRRPLREN</sequence>
<dbReference type="OrthoDB" id="5689at2759"/>
<accession>A0A9P6Q7N7</accession>